<sequence length="300" mass="33283">MAVPPDRSTRNLHNFTLPRLKWGNQRLLQCMKSDNNNSITTGDTSTDHSRSSASEATDSDGLNRRTRRRNDLIRPRSSNPSKSSNKSPLNPNGGVSDNDGIEGVRQKLMTDLRVAADRMKVPVLEEKEKEKESDISNSPKPSNLRSRRAPYKGPNESCGSSGGGDRVDGGGGGHAGKQESPVATVKSTRLRNVVATEKETLEMGENSQRPKFSLTLTKEEIESDFLAMTGAKPPRRPKKKPKAVQKQWDVRTKSFLFCIFFFNFSSVANAHILSLFPGKWLTEITPERYKVPDFPEPGKS</sequence>
<feature type="compositionally biased region" description="Polar residues" evidence="1">
    <location>
        <begin position="34"/>
        <end position="44"/>
    </location>
</feature>
<organism evidence="3 4">
    <name type="scientific">Ilex paraguariensis</name>
    <name type="common">yerba mate</name>
    <dbReference type="NCBI Taxonomy" id="185542"/>
    <lineage>
        <taxon>Eukaryota</taxon>
        <taxon>Viridiplantae</taxon>
        <taxon>Streptophyta</taxon>
        <taxon>Embryophyta</taxon>
        <taxon>Tracheophyta</taxon>
        <taxon>Spermatophyta</taxon>
        <taxon>Magnoliopsida</taxon>
        <taxon>eudicotyledons</taxon>
        <taxon>Gunneridae</taxon>
        <taxon>Pentapetalae</taxon>
        <taxon>asterids</taxon>
        <taxon>campanulids</taxon>
        <taxon>Aquifoliales</taxon>
        <taxon>Aquifoliaceae</taxon>
        <taxon>Ilex</taxon>
    </lineage>
</organism>
<evidence type="ECO:0000313" key="4">
    <source>
        <dbReference type="Proteomes" id="UP001642360"/>
    </source>
</evidence>
<accession>A0ABC8QRL5</accession>
<protein>
    <submittedName>
        <fullName evidence="3">Uncharacterized protein</fullName>
    </submittedName>
</protein>
<dbReference type="PANTHER" id="PTHR33130">
    <property type="entry name" value="PUTATIVE (DUF1639)-RELATED"/>
    <property type="match status" value="1"/>
</dbReference>
<proteinExistence type="predicted"/>
<feature type="region of interest" description="Disordered" evidence="1">
    <location>
        <begin position="34"/>
        <end position="101"/>
    </location>
</feature>
<feature type="compositionally biased region" description="Gly residues" evidence="1">
    <location>
        <begin position="160"/>
        <end position="175"/>
    </location>
</feature>
<reference evidence="3 4" key="1">
    <citation type="submission" date="2024-02" db="EMBL/GenBank/DDBJ databases">
        <authorList>
            <person name="Vignale AGUSTIN F."/>
            <person name="Sosa J E."/>
            <person name="Modenutti C."/>
        </authorList>
    </citation>
    <scope>NUCLEOTIDE SEQUENCE [LARGE SCALE GENOMIC DNA]</scope>
</reference>
<feature type="compositionally biased region" description="Basic and acidic residues" evidence="1">
    <location>
        <begin position="123"/>
        <end position="134"/>
    </location>
</feature>
<gene>
    <name evidence="3" type="ORF">ILEXP_LOCUS363</name>
</gene>
<dbReference type="AlphaFoldDB" id="A0ABC8QRL5"/>
<keyword evidence="2" id="KW-0812">Transmembrane</keyword>
<evidence type="ECO:0000256" key="2">
    <source>
        <dbReference type="SAM" id="Phobius"/>
    </source>
</evidence>
<dbReference type="InterPro" id="IPR012438">
    <property type="entry name" value="DUF1639"/>
</dbReference>
<comment type="caution">
    <text evidence="3">The sequence shown here is derived from an EMBL/GenBank/DDBJ whole genome shotgun (WGS) entry which is preliminary data.</text>
</comment>
<dbReference type="Pfam" id="PF07797">
    <property type="entry name" value="DUF1639"/>
    <property type="match status" value="1"/>
</dbReference>
<dbReference type="Proteomes" id="UP001642360">
    <property type="component" value="Unassembled WGS sequence"/>
</dbReference>
<evidence type="ECO:0000256" key="1">
    <source>
        <dbReference type="SAM" id="MobiDB-lite"/>
    </source>
</evidence>
<feature type="compositionally biased region" description="Polar residues" evidence="1">
    <location>
        <begin position="135"/>
        <end position="144"/>
    </location>
</feature>
<dbReference type="EMBL" id="CAUOFW020000015">
    <property type="protein sequence ID" value="CAK9133449.1"/>
    <property type="molecule type" value="Genomic_DNA"/>
</dbReference>
<feature type="compositionally biased region" description="Low complexity" evidence="1">
    <location>
        <begin position="75"/>
        <end position="92"/>
    </location>
</feature>
<dbReference type="PANTHER" id="PTHR33130:SF43">
    <property type="entry name" value="OS01G0688600 PROTEIN"/>
    <property type="match status" value="1"/>
</dbReference>
<keyword evidence="4" id="KW-1185">Reference proteome</keyword>
<keyword evidence="2" id="KW-1133">Transmembrane helix</keyword>
<name>A0ABC8QRL5_9AQUA</name>
<evidence type="ECO:0000313" key="3">
    <source>
        <dbReference type="EMBL" id="CAK9133449.1"/>
    </source>
</evidence>
<feature type="region of interest" description="Disordered" evidence="1">
    <location>
        <begin position="123"/>
        <end position="186"/>
    </location>
</feature>
<keyword evidence="2" id="KW-0472">Membrane</keyword>
<feature type="transmembrane region" description="Helical" evidence="2">
    <location>
        <begin position="255"/>
        <end position="276"/>
    </location>
</feature>